<dbReference type="EMBL" id="DS232744">
    <property type="protein sequence ID" value="EDS45324.1"/>
    <property type="molecule type" value="Genomic_DNA"/>
</dbReference>
<dbReference type="PANTHER" id="PTHR21112:SF0">
    <property type="entry name" value="CHEMOSENSORY PROTEIN A 29A-RELATED"/>
    <property type="match status" value="1"/>
</dbReference>
<dbReference type="VEuPathDB" id="VectorBase:CQUJHB018432"/>
<dbReference type="STRING" id="7176.B0XD70"/>
<dbReference type="eggNOG" id="ENOG502RM63">
    <property type="taxonomic scope" value="Eukaryota"/>
</dbReference>
<dbReference type="KEGG" id="cqu:CpipJ_CPIJ017103"/>
<keyword evidence="3" id="KW-1185">Reference proteome</keyword>
<evidence type="ECO:0000313" key="1">
    <source>
        <dbReference type="EMBL" id="EDS45324.1"/>
    </source>
</evidence>
<dbReference type="InParanoid" id="B0XD70"/>
<gene>
    <name evidence="2" type="primary">6051107</name>
    <name evidence="1" type="ORF">CpipJ_CPIJ017103</name>
</gene>
<dbReference type="PANTHER" id="PTHR21112">
    <property type="entry name" value="CHEMOSENSORY PROTEIN A 29A-RELATED"/>
    <property type="match status" value="1"/>
</dbReference>
<dbReference type="HOGENOM" id="CLU_115081_0_0_1"/>
<reference evidence="2" key="2">
    <citation type="submission" date="2020-05" db="UniProtKB">
        <authorList>
            <consortium name="EnsemblMetazoa"/>
        </authorList>
    </citation>
    <scope>IDENTIFICATION</scope>
    <source>
        <strain evidence="2">JHB</strain>
    </source>
</reference>
<dbReference type="OMA" id="PHPINDT"/>
<dbReference type="Proteomes" id="UP000002320">
    <property type="component" value="Unassembled WGS sequence"/>
</dbReference>
<dbReference type="AlphaFoldDB" id="B0XD70"/>
<proteinExistence type="predicted"/>
<organism>
    <name type="scientific">Culex quinquefasciatus</name>
    <name type="common">Southern house mosquito</name>
    <name type="synonym">Culex pungens</name>
    <dbReference type="NCBI Taxonomy" id="7176"/>
    <lineage>
        <taxon>Eukaryota</taxon>
        <taxon>Metazoa</taxon>
        <taxon>Ecdysozoa</taxon>
        <taxon>Arthropoda</taxon>
        <taxon>Hexapoda</taxon>
        <taxon>Insecta</taxon>
        <taxon>Pterygota</taxon>
        <taxon>Neoptera</taxon>
        <taxon>Endopterygota</taxon>
        <taxon>Diptera</taxon>
        <taxon>Nematocera</taxon>
        <taxon>Culicoidea</taxon>
        <taxon>Culicidae</taxon>
        <taxon>Culicinae</taxon>
        <taxon>Culicini</taxon>
        <taxon>Culex</taxon>
        <taxon>Culex</taxon>
    </lineage>
</organism>
<dbReference type="EnsemblMetazoa" id="CPIJ017103-RA">
    <property type="protein sequence ID" value="CPIJ017103-PA"/>
    <property type="gene ID" value="CPIJ017103"/>
</dbReference>
<evidence type="ECO:0000313" key="2">
    <source>
        <dbReference type="EnsemblMetazoa" id="CPIJ017103-PA"/>
    </source>
</evidence>
<accession>B0XD70</accession>
<evidence type="ECO:0000313" key="3">
    <source>
        <dbReference type="Proteomes" id="UP000002320"/>
    </source>
</evidence>
<protein>
    <submittedName>
        <fullName evidence="1 2">Uncharacterized protein</fullName>
    </submittedName>
</protein>
<reference evidence="1" key="1">
    <citation type="submission" date="2007-03" db="EMBL/GenBank/DDBJ databases">
        <title>Annotation of Culex pipiens quinquefasciatus.</title>
        <authorList>
            <consortium name="The Broad Institute Genome Sequencing Platform"/>
            <person name="Atkinson P.W."/>
            <person name="Hemingway J."/>
            <person name="Christensen B.M."/>
            <person name="Higgs S."/>
            <person name="Kodira C."/>
            <person name="Hannick L."/>
            <person name="Megy K."/>
            <person name="O'Leary S."/>
            <person name="Pearson M."/>
            <person name="Haas B.J."/>
            <person name="Mauceli E."/>
            <person name="Wortman J.R."/>
            <person name="Lee N.H."/>
            <person name="Guigo R."/>
            <person name="Stanke M."/>
            <person name="Alvarado L."/>
            <person name="Amedeo P."/>
            <person name="Antoine C.H."/>
            <person name="Arensburger P."/>
            <person name="Bidwell S.L."/>
            <person name="Crawford M."/>
            <person name="Camaro F."/>
            <person name="Devon K."/>
            <person name="Engels R."/>
            <person name="Hammond M."/>
            <person name="Howarth C."/>
            <person name="Koehrsen M."/>
            <person name="Lawson D."/>
            <person name="Montgomery P."/>
            <person name="Nene V."/>
            <person name="Nusbaum C."/>
            <person name="Puiu D."/>
            <person name="Romero-Severson J."/>
            <person name="Severson D.W."/>
            <person name="Shumway M."/>
            <person name="Sisk P."/>
            <person name="Stolte C."/>
            <person name="Zeng Q."/>
            <person name="Eisenstadt E."/>
            <person name="Fraser-Liggett C."/>
            <person name="Strausberg R."/>
            <person name="Galagan J."/>
            <person name="Birren B."/>
            <person name="Collins F.H."/>
        </authorList>
    </citation>
    <scope>NUCLEOTIDE SEQUENCE [LARGE SCALE GENOMIC DNA]</scope>
    <source>
        <strain evidence="1">JHB</strain>
    </source>
</reference>
<dbReference type="VEuPathDB" id="VectorBase:CPIJ017103"/>
<name>B0XD70_CULQU</name>
<dbReference type="OrthoDB" id="7755558at2759"/>
<sequence length="156" mass="18382">MYESFEQINSTDTAEFLGRVKKVNRTTAALNGELIIKKALNNDYKIKLDFWHSPLGNQQFNYYPMKIPPTGMCDFSKGLWQNYEQFYRDYVTNNLRVGECPMEPRTIQITNHLLDSKMFSEYTPNGLWKVHVIVQTDEGDGFYLVWQMRVYSNGHF</sequence>